<dbReference type="InterPro" id="IPR002559">
    <property type="entry name" value="Transposase_11"/>
</dbReference>
<feature type="domain" description="Transposase IS4-like" evidence="2">
    <location>
        <begin position="46"/>
        <end position="131"/>
    </location>
</feature>
<sequence length="132" mass="15189">MDHQDPHRRRRPRAPAGCGGHRRPTQRRRNAVASARRDRGTPLPRTGSFAPDAVIADRAYSSGVTRRFLRARRITAVIPQKRDEIANRKRRGSAGGRPPALDEIRYKQRNLVERSYALLKQWRGLATRYDKL</sequence>
<feature type="non-terminal residue" evidence="3">
    <location>
        <position position="132"/>
    </location>
</feature>
<dbReference type="EMBL" id="JACKRN010000918">
    <property type="protein sequence ID" value="MCV7073695.1"/>
    <property type="molecule type" value="Genomic_DNA"/>
</dbReference>
<evidence type="ECO:0000256" key="1">
    <source>
        <dbReference type="SAM" id="MobiDB-lite"/>
    </source>
</evidence>
<gene>
    <name evidence="3" type="ORF">H7H73_28735</name>
</gene>
<dbReference type="GO" id="GO:0003677">
    <property type="term" value="F:DNA binding"/>
    <property type="evidence" value="ECO:0007669"/>
    <property type="project" value="InterPro"/>
</dbReference>
<evidence type="ECO:0000313" key="3">
    <source>
        <dbReference type="EMBL" id="MCV7073695.1"/>
    </source>
</evidence>
<reference evidence="3" key="1">
    <citation type="submission" date="2020-07" db="EMBL/GenBank/DDBJ databases">
        <authorList>
            <person name="Pettersson B.M.F."/>
            <person name="Behra P.R.K."/>
            <person name="Ramesh M."/>
            <person name="Das S."/>
            <person name="Dasgupta S."/>
            <person name="Kirsebom L.A."/>
        </authorList>
    </citation>
    <scope>NUCLEOTIDE SEQUENCE</scope>
    <source>
        <strain evidence="3">DSM 45406</strain>
    </source>
</reference>
<reference evidence="3" key="2">
    <citation type="journal article" date="2022" name="BMC Genomics">
        <title>Comparative genome analysis of mycobacteria focusing on tRNA and non-coding RNA.</title>
        <authorList>
            <person name="Behra P.R.K."/>
            <person name="Pettersson B.M.F."/>
            <person name="Ramesh M."/>
            <person name="Das S."/>
            <person name="Dasgupta S."/>
            <person name="Kirsebom L.A."/>
        </authorList>
    </citation>
    <scope>NUCLEOTIDE SEQUENCE</scope>
    <source>
        <strain evidence="3">DSM 45406</strain>
    </source>
</reference>
<dbReference type="AlphaFoldDB" id="A0A9X2YI62"/>
<protein>
    <submittedName>
        <fullName evidence="3">Transposase</fullName>
    </submittedName>
</protein>
<name>A0A9X2YI62_9MYCO</name>
<dbReference type="Pfam" id="PF01609">
    <property type="entry name" value="DDE_Tnp_1"/>
    <property type="match status" value="1"/>
</dbReference>
<dbReference type="Proteomes" id="UP001140272">
    <property type="component" value="Unassembled WGS sequence"/>
</dbReference>
<feature type="compositionally biased region" description="Basic residues" evidence="1">
    <location>
        <begin position="1"/>
        <end position="13"/>
    </location>
</feature>
<accession>A0A9X2YI62</accession>
<dbReference type="GO" id="GO:0006313">
    <property type="term" value="P:DNA transposition"/>
    <property type="evidence" value="ECO:0007669"/>
    <property type="project" value="InterPro"/>
</dbReference>
<feature type="region of interest" description="Disordered" evidence="1">
    <location>
        <begin position="1"/>
        <end position="49"/>
    </location>
</feature>
<dbReference type="GO" id="GO:0004803">
    <property type="term" value="F:transposase activity"/>
    <property type="evidence" value="ECO:0007669"/>
    <property type="project" value="InterPro"/>
</dbReference>
<evidence type="ECO:0000259" key="2">
    <source>
        <dbReference type="Pfam" id="PF01609"/>
    </source>
</evidence>
<comment type="caution">
    <text evidence="3">The sequence shown here is derived from an EMBL/GenBank/DDBJ whole genome shotgun (WGS) entry which is preliminary data.</text>
</comment>
<proteinExistence type="predicted"/>
<organism evidence="3 4">
    <name type="scientific">Mycolicibacterium rufum</name>
    <dbReference type="NCBI Taxonomy" id="318424"/>
    <lineage>
        <taxon>Bacteria</taxon>
        <taxon>Bacillati</taxon>
        <taxon>Actinomycetota</taxon>
        <taxon>Actinomycetes</taxon>
        <taxon>Mycobacteriales</taxon>
        <taxon>Mycobacteriaceae</taxon>
        <taxon>Mycolicibacterium</taxon>
    </lineage>
</organism>
<feature type="compositionally biased region" description="Basic residues" evidence="1">
    <location>
        <begin position="20"/>
        <end position="30"/>
    </location>
</feature>
<evidence type="ECO:0000313" key="4">
    <source>
        <dbReference type="Proteomes" id="UP001140272"/>
    </source>
</evidence>